<evidence type="ECO:0008006" key="3">
    <source>
        <dbReference type="Google" id="ProtNLM"/>
    </source>
</evidence>
<comment type="caution">
    <text evidence="1">The sequence shown here is derived from an EMBL/GenBank/DDBJ whole genome shotgun (WGS) entry which is preliminary data.</text>
</comment>
<dbReference type="PANTHER" id="PTHR33477:SF3">
    <property type="entry name" value="P-LOOP NTPASE DOMAIN-CONTAINING PROTEIN LPA1 HOMOLOG 1"/>
    <property type="match status" value="1"/>
</dbReference>
<dbReference type="Proteomes" id="UP000324800">
    <property type="component" value="Unassembled WGS sequence"/>
</dbReference>
<proteinExistence type="predicted"/>
<dbReference type="EMBL" id="SNRW01023125">
    <property type="protein sequence ID" value="KAA6363278.1"/>
    <property type="molecule type" value="Genomic_DNA"/>
</dbReference>
<protein>
    <recommendedName>
        <fullName evidence="3">2-phosphoglycerate kinase</fullName>
    </recommendedName>
</protein>
<feature type="non-terminal residue" evidence="1">
    <location>
        <position position="159"/>
    </location>
</feature>
<dbReference type="InterPro" id="IPR027417">
    <property type="entry name" value="P-loop_NTPase"/>
</dbReference>
<dbReference type="PANTHER" id="PTHR33477">
    <property type="entry name" value="P-LOOP NTPASE DOMAIN-CONTAINING PROTEIN LPA1 HOMOLOG 1"/>
    <property type="match status" value="1"/>
</dbReference>
<sequence>MTLVQSISIQKFQIQNVLKLAGCKPLDSARLAIELFLKMGGDSKKPTIECQRSVFVESASQLVLTKLHHLPSPERLHSRIAAATEVVLHLSSFTLFVGGTSGCGKSTVASVLGQRLGIDHIISTDSIRHILRTCSDPDDPSNSALWVSTYEAGQCIPAN</sequence>
<gene>
    <name evidence="1" type="ORF">EZS28_041196</name>
</gene>
<reference evidence="1 2" key="1">
    <citation type="submission" date="2019-03" db="EMBL/GenBank/DDBJ databases">
        <title>Single cell metagenomics reveals metabolic interactions within the superorganism composed of flagellate Streblomastix strix and complex community of Bacteroidetes bacteria on its surface.</title>
        <authorList>
            <person name="Treitli S.C."/>
            <person name="Kolisko M."/>
            <person name="Husnik F."/>
            <person name="Keeling P."/>
            <person name="Hampl V."/>
        </authorList>
    </citation>
    <scope>NUCLEOTIDE SEQUENCE [LARGE SCALE GENOMIC DNA]</scope>
    <source>
        <strain evidence="1">ST1C</strain>
    </source>
</reference>
<organism evidence="1 2">
    <name type="scientific">Streblomastix strix</name>
    <dbReference type="NCBI Taxonomy" id="222440"/>
    <lineage>
        <taxon>Eukaryota</taxon>
        <taxon>Metamonada</taxon>
        <taxon>Preaxostyla</taxon>
        <taxon>Oxymonadida</taxon>
        <taxon>Streblomastigidae</taxon>
        <taxon>Streblomastix</taxon>
    </lineage>
</organism>
<dbReference type="Gene3D" id="3.40.50.300">
    <property type="entry name" value="P-loop containing nucleotide triphosphate hydrolases"/>
    <property type="match status" value="1"/>
</dbReference>
<accession>A0A5J4TYR8</accession>
<name>A0A5J4TYR8_9EUKA</name>
<evidence type="ECO:0000313" key="2">
    <source>
        <dbReference type="Proteomes" id="UP000324800"/>
    </source>
</evidence>
<dbReference type="AlphaFoldDB" id="A0A5J4TYR8"/>
<dbReference type="OrthoDB" id="10263927at2759"/>
<dbReference type="SUPFAM" id="SSF52540">
    <property type="entry name" value="P-loop containing nucleoside triphosphate hydrolases"/>
    <property type="match status" value="1"/>
</dbReference>
<evidence type="ECO:0000313" key="1">
    <source>
        <dbReference type="EMBL" id="KAA6363278.1"/>
    </source>
</evidence>